<dbReference type="EMBL" id="GBRH01174998">
    <property type="protein sequence ID" value="JAE22898.1"/>
    <property type="molecule type" value="Transcribed_RNA"/>
</dbReference>
<feature type="transmembrane region" description="Helical" evidence="1">
    <location>
        <begin position="66"/>
        <end position="88"/>
    </location>
</feature>
<dbReference type="AlphaFoldDB" id="A0A0A9GQC5"/>
<sequence length="94" mass="11218">MLDLVFHHRLARSRLLEHLLPQFFPLRLRLLPLFPLCLNYRLSLFLRLLILRTFLLILFFQALCSAFLPLIMCFLCILCIITSILTGFKLWRTV</sequence>
<reference evidence="2" key="2">
    <citation type="journal article" date="2015" name="Data Brief">
        <title>Shoot transcriptome of the giant reed, Arundo donax.</title>
        <authorList>
            <person name="Barrero R.A."/>
            <person name="Guerrero F.D."/>
            <person name="Moolhuijzen P."/>
            <person name="Goolsby J.A."/>
            <person name="Tidwell J."/>
            <person name="Bellgard S.E."/>
            <person name="Bellgard M.I."/>
        </authorList>
    </citation>
    <scope>NUCLEOTIDE SEQUENCE</scope>
    <source>
        <tissue evidence="2">Shoot tissue taken approximately 20 cm above the soil surface</tissue>
    </source>
</reference>
<evidence type="ECO:0000256" key="1">
    <source>
        <dbReference type="SAM" id="Phobius"/>
    </source>
</evidence>
<keyword evidence="1" id="KW-1133">Transmembrane helix</keyword>
<evidence type="ECO:0000313" key="2">
    <source>
        <dbReference type="EMBL" id="JAE22898.1"/>
    </source>
</evidence>
<feature type="transmembrane region" description="Helical" evidence="1">
    <location>
        <begin position="38"/>
        <end position="60"/>
    </location>
</feature>
<organism evidence="2">
    <name type="scientific">Arundo donax</name>
    <name type="common">Giant reed</name>
    <name type="synonym">Donax arundinaceus</name>
    <dbReference type="NCBI Taxonomy" id="35708"/>
    <lineage>
        <taxon>Eukaryota</taxon>
        <taxon>Viridiplantae</taxon>
        <taxon>Streptophyta</taxon>
        <taxon>Embryophyta</taxon>
        <taxon>Tracheophyta</taxon>
        <taxon>Spermatophyta</taxon>
        <taxon>Magnoliopsida</taxon>
        <taxon>Liliopsida</taxon>
        <taxon>Poales</taxon>
        <taxon>Poaceae</taxon>
        <taxon>PACMAD clade</taxon>
        <taxon>Arundinoideae</taxon>
        <taxon>Arundineae</taxon>
        <taxon>Arundo</taxon>
    </lineage>
</organism>
<keyword evidence="1" id="KW-0812">Transmembrane</keyword>
<reference evidence="2" key="1">
    <citation type="submission" date="2014-09" db="EMBL/GenBank/DDBJ databases">
        <authorList>
            <person name="Magalhaes I.L.F."/>
            <person name="Oliveira U."/>
            <person name="Santos F.R."/>
            <person name="Vidigal T.H.D.A."/>
            <person name="Brescovit A.D."/>
            <person name="Santos A.J."/>
        </authorList>
    </citation>
    <scope>NUCLEOTIDE SEQUENCE</scope>
    <source>
        <tissue evidence="2">Shoot tissue taken approximately 20 cm above the soil surface</tissue>
    </source>
</reference>
<accession>A0A0A9GQC5</accession>
<name>A0A0A9GQC5_ARUDO</name>
<proteinExistence type="predicted"/>
<keyword evidence="1" id="KW-0472">Membrane</keyword>
<protein>
    <submittedName>
        <fullName evidence="2">Uncharacterized protein</fullName>
    </submittedName>
</protein>